<reference evidence="1 2" key="1">
    <citation type="journal article" date="2024" name="J Genomics">
        <title>Draft genome sequencing and assembly of Favolaschia claudopus CIRM-BRFM 2984 isolated from oak limbs.</title>
        <authorList>
            <person name="Navarro D."/>
            <person name="Drula E."/>
            <person name="Chaduli D."/>
            <person name="Cazenave R."/>
            <person name="Ahrendt S."/>
            <person name="Wang J."/>
            <person name="Lipzen A."/>
            <person name="Daum C."/>
            <person name="Barry K."/>
            <person name="Grigoriev I.V."/>
            <person name="Favel A."/>
            <person name="Rosso M.N."/>
            <person name="Martin F."/>
        </authorList>
    </citation>
    <scope>NUCLEOTIDE SEQUENCE [LARGE SCALE GENOMIC DNA]</scope>
    <source>
        <strain evidence="1 2">CIRM-BRFM 2984</strain>
    </source>
</reference>
<comment type="caution">
    <text evidence="1">The sequence shown here is derived from an EMBL/GenBank/DDBJ whole genome shotgun (WGS) entry which is preliminary data.</text>
</comment>
<protein>
    <submittedName>
        <fullName evidence="1">Uncharacterized protein</fullName>
    </submittedName>
</protein>
<organism evidence="1 2">
    <name type="scientific">Favolaschia claudopus</name>
    <dbReference type="NCBI Taxonomy" id="2862362"/>
    <lineage>
        <taxon>Eukaryota</taxon>
        <taxon>Fungi</taxon>
        <taxon>Dikarya</taxon>
        <taxon>Basidiomycota</taxon>
        <taxon>Agaricomycotina</taxon>
        <taxon>Agaricomycetes</taxon>
        <taxon>Agaricomycetidae</taxon>
        <taxon>Agaricales</taxon>
        <taxon>Marasmiineae</taxon>
        <taxon>Mycenaceae</taxon>
        <taxon>Favolaschia</taxon>
    </lineage>
</organism>
<sequence>MQETEFLFVEHHSRDGLHRRGRGFRLRGKRGIQSYVGVFSIPSGPSVRVRGSSSPCGRVWSTNHFDWYRCAVIIRCVDALPWPFCQTFYRFSADRSSSPPPRHLLRLSWHAPVAGSFPPSSMRGVSIPKASASQSPAFGLLKQGVWKFGTQIELPMSSALTPCAFSFLEHAANASIPINLPLRRLLLRSHSRRQGAFYGCLSCTEVIDEGEDPLAGGK</sequence>
<name>A0AAW0BU23_9AGAR</name>
<evidence type="ECO:0000313" key="1">
    <source>
        <dbReference type="EMBL" id="KAK7030205.1"/>
    </source>
</evidence>
<gene>
    <name evidence="1" type="ORF">R3P38DRAFT_3353937</name>
</gene>
<dbReference type="EMBL" id="JAWWNJ010000026">
    <property type="protein sequence ID" value="KAK7030205.1"/>
    <property type="molecule type" value="Genomic_DNA"/>
</dbReference>
<keyword evidence="2" id="KW-1185">Reference proteome</keyword>
<dbReference type="Proteomes" id="UP001362999">
    <property type="component" value="Unassembled WGS sequence"/>
</dbReference>
<proteinExistence type="predicted"/>
<evidence type="ECO:0000313" key="2">
    <source>
        <dbReference type="Proteomes" id="UP001362999"/>
    </source>
</evidence>
<accession>A0AAW0BU23</accession>
<dbReference type="AlphaFoldDB" id="A0AAW0BU23"/>